<feature type="compositionally biased region" description="Polar residues" evidence="1">
    <location>
        <begin position="1"/>
        <end position="11"/>
    </location>
</feature>
<evidence type="ECO:0000256" key="1">
    <source>
        <dbReference type="SAM" id="MobiDB-lite"/>
    </source>
</evidence>
<keyword evidence="3" id="KW-1185">Reference proteome</keyword>
<reference evidence="2" key="1">
    <citation type="journal article" date="2023" name="Science">
        <title>Genome structures resolve the early diversification of teleost fishes.</title>
        <authorList>
            <person name="Parey E."/>
            <person name="Louis A."/>
            <person name="Montfort J."/>
            <person name="Bouchez O."/>
            <person name="Roques C."/>
            <person name="Iampietro C."/>
            <person name="Lluch J."/>
            <person name="Castinel A."/>
            <person name="Donnadieu C."/>
            <person name="Desvignes T."/>
            <person name="Floi Bucao C."/>
            <person name="Jouanno E."/>
            <person name="Wen M."/>
            <person name="Mejri S."/>
            <person name="Dirks R."/>
            <person name="Jansen H."/>
            <person name="Henkel C."/>
            <person name="Chen W.J."/>
            <person name="Zahm M."/>
            <person name="Cabau C."/>
            <person name="Klopp C."/>
            <person name="Thompson A.W."/>
            <person name="Robinson-Rechavi M."/>
            <person name="Braasch I."/>
            <person name="Lecointre G."/>
            <person name="Bobe J."/>
            <person name="Postlethwait J.H."/>
            <person name="Berthelot C."/>
            <person name="Roest Crollius H."/>
            <person name="Guiguen Y."/>
        </authorList>
    </citation>
    <scope>NUCLEOTIDE SEQUENCE</scope>
    <source>
        <strain evidence="2">Concon-B</strain>
    </source>
</reference>
<feature type="region of interest" description="Disordered" evidence="1">
    <location>
        <begin position="1"/>
        <end position="192"/>
    </location>
</feature>
<dbReference type="OrthoDB" id="10662160at2759"/>
<comment type="caution">
    <text evidence="2">The sequence shown here is derived from an EMBL/GenBank/DDBJ whole genome shotgun (WGS) entry which is preliminary data.</text>
</comment>
<dbReference type="EMBL" id="JAFJMO010000015">
    <property type="protein sequence ID" value="KAJ8256008.1"/>
    <property type="molecule type" value="Genomic_DNA"/>
</dbReference>
<gene>
    <name evidence="2" type="ORF">COCON_G00198720</name>
</gene>
<evidence type="ECO:0000313" key="2">
    <source>
        <dbReference type="EMBL" id="KAJ8256008.1"/>
    </source>
</evidence>
<feature type="compositionally biased region" description="Basic and acidic residues" evidence="1">
    <location>
        <begin position="34"/>
        <end position="51"/>
    </location>
</feature>
<dbReference type="PROSITE" id="PS51257">
    <property type="entry name" value="PROKAR_LIPOPROTEIN"/>
    <property type="match status" value="1"/>
</dbReference>
<organism evidence="2 3">
    <name type="scientific">Conger conger</name>
    <name type="common">Conger eel</name>
    <name type="synonym">Muraena conger</name>
    <dbReference type="NCBI Taxonomy" id="82655"/>
    <lineage>
        <taxon>Eukaryota</taxon>
        <taxon>Metazoa</taxon>
        <taxon>Chordata</taxon>
        <taxon>Craniata</taxon>
        <taxon>Vertebrata</taxon>
        <taxon>Euteleostomi</taxon>
        <taxon>Actinopterygii</taxon>
        <taxon>Neopterygii</taxon>
        <taxon>Teleostei</taxon>
        <taxon>Anguilliformes</taxon>
        <taxon>Congridae</taxon>
        <taxon>Conger</taxon>
    </lineage>
</organism>
<proteinExistence type="predicted"/>
<feature type="compositionally biased region" description="Polar residues" evidence="1">
    <location>
        <begin position="94"/>
        <end position="105"/>
    </location>
</feature>
<accession>A0A9Q1HQL4</accession>
<name>A0A9Q1HQL4_CONCO</name>
<protein>
    <submittedName>
        <fullName evidence="2">Uncharacterized protein</fullName>
    </submittedName>
</protein>
<evidence type="ECO:0000313" key="3">
    <source>
        <dbReference type="Proteomes" id="UP001152803"/>
    </source>
</evidence>
<sequence length="261" mass="27251">MREVKSLSSPLLSHWPGGHGSQGCLEKARKTKRRDVGGRAEGKRGKDERRHGTGGRVECGLRGIRPLTPERASGRGRPATFALSHGSARRGVNRRSSQSPVTSSGLARLPQERSGAAGTGSPGHGASLRERGSRDDGEQSPAQEGAAEEALPGRRSRVQLQQAFSGDPLPASLKGLMGPPVSGHYPGSSSPDVSASGPFSLVLFSREGEELAFWITDAVLGQAQGLSTGDEHVRLDTVTVLLFSQLSRAAISGDPSPASPA</sequence>
<dbReference type="Proteomes" id="UP001152803">
    <property type="component" value="Unassembled WGS sequence"/>
</dbReference>
<feature type="compositionally biased region" description="Basic and acidic residues" evidence="1">
    <location>
        <begin position="127"/>
        <end position="137"/>
    </location>
</feature>
<dbReference type="AlphaFoldDB" id="A0A9Q1HQL4"/>